<proteinExistence type="predicted"/>
<gene>
    <name evidence="2" type="ORF">DL346_11585</name>
</gene>
<dbReference type="InterPro" id="IPR029062">
    <property type="entry name" value="Class_I_gatase-like"/>
</dbReference>
<organism evidence="2 3">
    <name type="scientific">Paenibacillus montanisoli</name>
    <dbReference type="NCBI Taxonomy" id="2081970"/>
    <lineage>
        <taxon>Bacteria</taxon>
        <taxon>Bacillati</taxon>
        <taxon>Bacillota</taxon>
        <taxon>Bacilli</taxon>
        <taxon>Bacillales</taxon>
        <taxon>Paenibacillaceae</taxon>
        <taxon>Paenibacillus</taxon>
    </lineage>
</organism>
<evidence type="ECO:0000259" key="1">
    <source>
        <dbReference type="Pfam" id="PF06283"/>
    </source>
</evidence>
<keyword evidence="3" id="KW-1185">Reference proteome</keyword>
<protein>
    <submittedName>
        <fullName evidence="2">ThuA domain-containing protein</fullName>
    </submittedName>
</protein>
<dbReference type="Proteomes" id="UP000249260">
    <property type="component" value="Unassembled WGS sequence"/>
</dbReference>
<evidence type="ECO:0000313" key="2">
    <source>
        <dbReference type="EMBL" id="RAP76059.1"/>
    </source>
</evidence>
<dbReference type="AlphaFoldDB" id="A0A328U046"/>
<dbReference type="PANTHER" id="PTHR40469">
    <property type="entry name" value="SECRETED GLYCOSYL HYDROLASE"/>
    <property type="match status" value="1"/>
</dbReference>
<comment type="caution">
    <text evidence="2">The sequence shown here is derived from an EMBL/GenBank/DDBJ whole genome shotgun (WGS) entry which is preliminary data.</text>
</comment>
<accession>A0A328U046</accession>
<dbReference type="OrthoDB" id="9816308at2"/>
<dbReference type="Pfam" id="PF06283">
    <property type="entry name" value="ThuA"/>
    <property type="match status" value="1"/>
</dbReference>
<dbReference type="EMBL" id="QLUW01000002">
    <property type="protein sequence ID" value="RAP76059.1"/>
    <property type="molecule type" value="Genomic_DNA"/>
</dbReference>
<dbReference type="SUPFAM" id="SSF52317">
    <property type="entry name" value="Class I glutamine amidotransferase-like"/>
    <property type="match status" value="1"/>
</dbReference>
<feature type="domain" description="ThuA-like" evidence="1">
    <location>
        <begin position="78"/>
        <end position="251"/>
    </location>
</feature>
<name>A0A328U046_9BACL</name>
<dbReference type="PANTHER" id="PTHR40469:SF2">
    <property type="entry name" value="GALACTOSE-BINDING DOMAIN-LIKE SUPERFAMILY PROTEIN"/>
    <property type="match status" value="1"/>
</dbReference>
<sequence>MNPLLTSWTAFRNWRTPLPERSRYIGIIQEMNCRGKLQKARNHAMNTPKHVLVLGDDASAPYHPLSNIKDELAAILGDRYAIDMTDKYCALDPEIIHAYDLMISYTDCWTAPVTKKQAASLIQFVQCGGSLLIIHNGISLQSREECARLIGGKFTGHPDYQRLDFRKTDIEHPVTYGIEPFSLDEEPYQFEFYPEANVEVLLEYKLDDRRIPAAWTAARGQGRIVYLMPGHHKPSFLHPSCRTLIQNSAQWLTSTS</sequence>
<reference evidence="2 3" key="1">
    <citation type="submission" date="2018-06" db="EMBL/GenBank/DDBJ databases">
        <title>Paenibacillus montanisoli sp. nov., isolated from mountain area soil.</title>
        <authorList>
            <person name="Wu M."/>
        </authorList>
    </citation>
    <scope>NUCLEOTIDE SEQUENCE [LARGE SCALE GENOMIC DNA]</scope>
    <source>
        <strain evidence="2 3">RA17</strain>
    </source>
</reference>
<dbReference type="Gene3D" id="3.40.50.880">
    <property type="match status" value="1"/>
</dbReference>
<dbReference type="InterPro" id="IPR029010">
    <property type="entry name" value="ThuA-like"/>
</dbReference>
<evidence type="ECO:0000313" key="3">
    <source>
        <dbReference type="Proteomes" id="UP000249260"/>
    </source>
</evidence>